<comment type="similarity">
    <text evidence="2">Belongs to the tRNA methyltransferase O family.</text>
</comment>
<evidence type="ECO:0000313" key="4">
    <source>
        <dbReference type="EMBL" id="CAE7293656.1"/>
    </source>
</evidence>
<dbReference type="SUPFAM" id="SSF118196">
    <property type="entry name" value="YaeB-like"/>
    <property type="match status" value="1"/>
</dbReference>
<sequence>MALVAAGPTRVLHTVLHARNYGERSSSLRWKSSLLRQMPWAVVCFSSRSLVRCFTSRRGEVPAPKRASRPPQVHTDAFPTPMEVSMQTVAVVRSPYKERFGCPRQPTVTEGVLGGEAGAGFLELVPSDQNPEEKLRMALRELSGFEFIWVISYLHMNEGWSASVTPPRGPRRKRGLFATRAPHRPRHGFNFQHSVC</sequence>
<organism evidence="4 5">
    <name type="scientific">Symbiodinium necroappetens</name>
    <dbReference type="NCBI Taxonomy" id="1628268"/>
    <lineage>
        <taxon>Eukaryota</taxon>
        <taxon>Sar</taxon>
        <taxon>Alveolata</taxon>
        <taxon>Dinophyceae</taxon>
        <taxon>Suessiales</taxon>
        <taxon>Symbiodiniaceae</taxon>
        <taxon>Symbiodinium</taxon>
    </lineage>
</organism>
<keyword evidence="1" id="KW-0949">S-adenosyl-L-methionine</keyword>
<dbReference type="Gene3D" id="2.40.30.70">
    <property type="entry name" value="YaeB-like"/>
    <property type="match status" value="1"/>
</dbReference>
<feature type="domain" description="TsaA-like" evidence="3">
    <location>
        <begin position="86"/>
        <end position="196"/>
    </location>
</feature>
<dbReference type="InterPro" id="IPR036414">
    <property type="entry name" value="YaeB_N_sf"/>
</dbReference>
<comment type="caution">
    <text evidence="4">The sequence shown here is derived from an EMBL/GenBank/DDBJ whole genome shotgun (WGS) entry which is preliminary data.</text>
</comment>
<dbReference type="InterPro" id="IPR036413">
    <property type="entry name" value="YaeB-like_sf"/>
</dbReference>
<dbReference type="EMBL" id="CAJNJA010012302">
    <property type="protein sequence ID" value="CAE7293656.1"/>
    <property type="molecule type" value="Genomic_DNA"/>
</dbReference>
<dbReference type="PANTHER" id="PTHR12818:SF0">
    <property type="entry name" value="TRNA (ADENINE(37)-N6)-METHYLTRANSFERASE"/>
    <property type="match status" value="1"/>
</dbReference>
<evidence type="ECO:0000256" key="1">
    <source>
        <dbReference type="ARBA" id="ARBA00022691"/>
    </source>
</evidence>
<accession>A0A812MZ55</accession>
<proteinExistence type="inferred from homology"/>
<reference evidence="4" key="1">
    <citation type="submission" date="2021-02" db="EMBL/GenBank/DDBJ databases">
        <authorList>
            <person name="Dougan E. K."/>
            <person name="Rhodes N."/>
            <person name="Thang M."/>
            <person name="Chan C."/>
        </authorList>
    </citation>
    <scope>NUCLEOTIDE SEQUENCE</scope>
</reference>
<dbReference type="Proteomes" id="UP000601435">
    <property type="component" value="Unassembled WGS sequence"/>
</dbReference>
<keyword evidence="5" id="KW-1185">Reference proteome</keyword>
<gene>
    <name evidence="4" type="primary">trmO</name>
    <name evidence="4" type="ORF">SNEC2469_LOCUS7200</name>
</gene>
<dbReference type="OrthoDB" id="4882at2759"/>
<evidence type="ECO:0000313" key="5">
    <source>
        <dbReference type="Proteomes" id="UP000601435"/>
    </source>
</evidence>
<dbReference type="Pfam" id="PF01980">
    <property type="entry name" value="TrmO_N"/>
    <property type="match status" value="1"/>
</dbReference>
<dbReference type="InterPro" id="IPR023370">
    <property type="entry name" value="TrmO-like_N"/>
</dbReference>
<dbReference type="PROSITE" id="PS51668">
    <property type="entry name" value="TSAA_2"/>
    <property type="match status" value="1"/>
</dbReference>
<dbReference type="InterPro" id="IPR040372">
    <property type="entry name" value="YaeB-like"/>
</dbReference>
<dbReference type="AlphaFoldDB" id="A0A812MZ55"/>
<evidence type="ECO:0000259" key="3">
    <source>
        <dbReference type="PROSITE" id="PS51668"/>
    </source>
</evidence>
<evidence type="ECO:0000256" key="2">
    <source>
        <dbReference type="ARBA" id="ARBA00033753"/>
    </source>
</evidence>
<dbReference type="PANTHER" id="PTHR12818">
    <property type="entry name" value="TRNA (ADENINE(37)-N6)-METHYLTRANSFERASE"/>
    <property type="match status" value="1"/>
</dbReference>
<name>A0A812MZ55_9DINO</name>
<protein>
    <submittedName>
        <fullName evidence="4">TrmO protein</fullName>
    </submittedName>
</protein>